<gene>
    <name evidence="2" type="ORF">UFOPK2143_01660</name>
</gene>
<feature type="compositionally biased region" description="Low complexity" evidence="1">
    <location>
        <begin position="196"/>
        <end position="205"/>
    </location>
</feature>
<organism evidence="2">
    <name type="scientific">freshwater metagenome</name>
    <dbReference type="NCBI Taxonomy" id="449393"/>
    <lineage>
        <taxon>unclassified sequences</taxon>
        <taxon>metagenomes</taxon>
        <taxon>ecological metagenomes</taxon>
    </lineage>
</organism>
<evidence type="ECO:0000313" key="2">
    <source>
        <dbReference type="EMBL" id="CAB4658017.1"/>
    </source>
</evidence>
<dbReference type="EMBL" id="CAEZVV010000160">
    <property type="protein sequence ID" value="CAB4658017.1"/>
    <property type="molecule type" value="Genomic_DNA"/>
</dbReference>
<name>A0A6J6L7K0_9ZZZZ</name>
<protein>
    <submittedName>
        <fullName evidence="2">Unannotated protein</fullName>
    </submittedName>
</protein>
<dbReference type="AlphaFoldDB" id="A0A6J6L7K0"/>
<feature type="region of interest" description="Disordered" evidence="1">
    <location>
        <begin position="44"/>
        <end position="67"/>
    </location>
</feature>
<feature type="compositionally biased region" description="Polar residues" evidence="1">
    <location>
        <begin position="44"/>
        <end position="60"/>
    </location>
</feature>
<sequence>MAVRMQLIAPTPPGEGAVMWCASAFEAAPINSARMVAPRALADSISSSTRTPEPSASTKPLRSRSKGRDMLSDDIAVMLVKPAMQVGVMTASEEPVTMASHRPDTMSRYALPTDCVPAAQAVQVFSHGPCHPYFMEIAAEAALAMSIGTINGLTRRAPLCSLTSTCSSRVVSPPMPVPIQTPLRVGSPPTSPDIFSASSAAANAN</sequence>
<accession>A0A6J6L7K0</accession>
<reference evidence="2" key="1">
    <citation type="submission" date="2020-05" db="EMBL/GenBank/DDBJ databases">
        <authorList>
            <person name="Chiriac C."/>
            <person name="Salcher M."/>
            <person name="Ghai R."/>
            <person name="Kavagutti S V."/>
        </authorList>
    </citation>
    <scope>NUCLEOTIDE SEQUENCE</scope>
</reference>
<evidence type="ECO:0000256" key="1">
    <source>
        <dbReference type="SAM" id="MobiDB-lite"/>
    </source>
</evidence>
<feature type="region of interest" description="Disordered" evidence="1">
    <location>
        <begin position="182"/>
        <end position="205"/>
    </location>
</feature>
<proteinExistence type="predicted"/>